<dbReference type="EMBL" id="LSMT01000012">
    <property type="protein sequence ID" value="PFX33437.1"/>
    <property type="molecule type" value="Genomic_DNA"/>
</dbReference>
<dbReference type="Proteomes" id="UP000225706">
    <property type="component" value="Unassembled WGS sequence"/>
</dbReference>
<dbReference type="OrthoDB" id="288590at2759"/>
<dbReference type="AlphaFoldDB" id="A0A2B4SYE1"/>
<keyword evidence="1" id="KW-0479">Metal-binding</keyword>
<accession>A0A2B4SYE1</accession>
<evidence type="ECO:0000256" key="1">
    <source>
        <dbReference type="RuleBase" id="RU003682"/>
    </source>
</evidence>
<dbReference type="GO" id="GO:0046872">
    <property type="term" value="F:metal ion binding"/>
    <property type="evidence" value="ECO:0007669"/>
    <property type="project" value="UniProtKB-KW"/>
</dbReference>
<evidence type="ECO:0000313" key="4">
    <source>
        <dbReference type="Proteomes" id="UP000225706"/>
    </source>
</evidence>
<dbReference type="InterPro" id="IPR005123">
    <property type="entry name" value="Oxoglu/Fe-dep_dioxygenase_dom"/>
</dbReference>
<reference evidence="4" key="1">
    <citation type="journal article" date="2017" name="bioRxiv">
        <title>Comparative analysis of the genomes of Stylophora pistillata and Acropora digitifera provides evidence for extensive differences between species of corals.</title>
        <authorList>
            <person name="Voolstra C.R."/>
            <person name="Li Y."/>
            <person name="Liew Y.J."/>
            <person name="Baumgarten S."/>
            <person name="Zoccola D."/>
            <person name="Flot J.-F."/>
            <person name="Tambutte S."/>
            <person name="Allemand D."/>
            <person name="Aranda M."/>
        </authorList>
    </citation>
    <scope>NUCLEOTIDE SEQUENCE [LARGE SCALE GENOMIC DNA]</scope>
</reference>
<keyword evidence="1" id="KW-0560">Oxidoreductase</keyword>
<feature type="domain" description="Fe2OG dioxygenase" evidence="2">
    <location>
        <begin position="173"/>
        <end position="282"/>
    </location>
</feature>
<dbReference type="InterPro" id="IPR044861">
    <property type="entry name" value="IPNS-like_FE2OG_OXY"/>
</dbReference>
<protein>
    <submittedName>
        <fullName evidence="3">Putative iron/ascorbate oxidoreductase</fullName>
    </submittedName>
</protein>
<dbReference type="PROSITE" id="PS51471">
    <property type="entry name" value="FE2OG_OXY"/>
    <property type="match status" value="1"/>
</dbReference>
<evidence type="ECO:0000259" key="2">
    <source>
        <dbReference type="PROSITE" id="PS51471"/>
    </source>
</evidence>
<comment type="caution">
    <text evidence="3">The sequence shown here is derived from an EMBL/GenBank/DDBJ whole genome shotgun (WGS) entry which is preliminary data.</text>
</comment>
<dbReference type="PANTHER" id="PTHR47990">
    <property type="entry name" value="2-OXOGLUTARATE (2OG) AND FE(II)-DEPENDENT OXYGENASE SUPERFAMILY PROTEIN-RELATED"/>
    <property type="match status" value="1"/>
</dbReference>
<sequence length="334" mass="37971">METKLANLPLMDMTRAKADREAFAKDLVKATSTIGFLLLQNVEGVNPDGLLEACKWFFTQPLEKKFEVTRKRWNKNCKNVYRGYFPTGEDPNNSSHKEAFECGVTLPSDDPDILNGNRLYENPQWPIEEAIPFKEIITSYFRSMHQAAVDLIRLLALGLGFDEHCFDDMIVKKPLSTLRLLHYPPRGDSIPNTCISNDGKILTCDDHHDTGLITLLETFNNGGLEVIGEDGEWMAVEPKPGILVVNIGDLLVQFCGGHLKATRHRVVDIGVDRYSVPFFMEPSYHTDINRSPVLKAPPVGTPVYKYGHWMIETIKRKKFIEYEGLDTSFNWHEI</sequence>
<keyword evidence="4" id="KW-1185">Reference proteome</keyword>
<comment type="similarity">
    <text evidence="1">Belongs to the iron/ascorbate-dependent oxidoreductase family.</text>
</comment>
<name>A0A2B4SYE1_STYPI</name>
<dbReference type="SUPFAM" id="SSF51197">
    <property type="entry name" value="Clavaminate synthase-like"/>
    <property type="match status" value="1"/>
</dbReference>
<dbReference type="PRINTS" id="PR00682">
    <property type="entry name" value="IPNSYNTHASE"/>
</dbReference>
<organism evidence="3 4">
    <name type="scientific">Stylophora pistillata</name>
    <name type="common">Smooth cauliflower coral</name>
    <dbReference type="NCBI Taxonomy" id="50429"/>
    <lineage>
        <taxon>Eukaryota</taxon>
        <taxon>Metazoa</taxon>
        <taxon>Cnidaria</taxon>
        <taxon>Anthozoa</taxon>
        <taxon>Hexacorallia</taxon>
        <taxon>Scleractinia</taxon>
        <taxon>Astrocoeniina</taxon>
        <taxon>Pocilloporidae</taxon>
        <taxon>Stylophora</taxon>
    </lineage>
</organism>
<dbReference type="InterPro" id="IPR026992">
    <property type="entry name" value="DIOX_N"/>
</dbReference>
<dbReference type="GO" id="GO:0016491">
    <property type="term" value="F:oxidoreductase activity"/>
    <property type="evidence" value="ECO:0007669"/>
    <property type="project" value="UniProtKB-KW"/>
</dbReference>
<dbReference type="Pfam" id="PF14226">
    <property type="entry name" value="DIOX_N"/>
    <property type="match status" value="1"/>
</dbReference>
<dbReference type="Gene3D" id="2.60.120.330">
    <property type="entry name" value="B-lactam Antibiotic, Isopenicillin N Synthase, Chain"/>
    <property type="match status" value="1"/>
</dbReference>
<dbReference type="STRING" id="50429.A0A2B4SYE1"/>
<keyword evidence="1" id="KW-0408">Iron</keyword>
<dbReference type="Pfam" id="PF03171">
    <property type="entry name" value="2OG-FeII_Oxy"/>
    <property type="match status" value="1"/>
</dbReference>
<evidence type="ECO:0000313" key="3">
    <source>
        <dbReference type="EMBL" id="PFX33437.1"/>
    </source>
</evidence>
<dbReference type="InterPro" id="IPR050231">
    <property type="entry name" value="Iron_ascorbate_oxido_reductase"/>
</dbReference>
<gene>
    <name evidence="3" type="ORF">AWC38_SpisGene1653</name>
</gene>
<proteinExistence type="inferred from homology"/>
<dbReference type="InterPro" id="IPR027443">
    <property type="entry name" value="IPNS-like_sf"/>
</dbReference>